<dbReference type="OrthoDB" id="9795424at2"/>
<dbReference type="eggNOG" id="ENOG502Z7X6">
    <property type="taxonomic scope" value="Bacteria"/>
</dbReference>
<keyword evidence="3" id="KW-1185">Reference proteome</keyword>
<dbReference type="RefSeq" id="WP_013293490.1">
    <property type="nucleotide sequence ID" value="NC_014394.1"/>
</dbReference>
<organism evidence="2 3">
    <name type="scientific">Gallionella capsiferriformans (strain ES-2)</name>
    <name type="common">Gallionella ferruginea capsiferriformans (strain ES-2)</name>
    <dbReference type="NCBI Taxonomy" id="395494"/>
    <lineage>
        <taxon>Bacteria</taxon>
        <taxon>Pseudomonadati</taxon>
        <taxon>Pseudomonadota</taxon>
        <taxon>Betaproteobacteria</taxon>
        <taxon>Nitrosomonadales</taxon>
        <taxon>Gallionellaceae</taxon>
        <taxon>Gallionella</taxon>
    </lineage>
</organism>
<dbReference type="STRING" id="395494.Galf_1532"/>
<dbReference type="EMBL" id="CP002159">
    <property type="protein sequence ID" value="ADL55551.1"/>
    <property type="molecule type" value="Genomic_DNA"/>
</dbReference>
<sequence>MLPAHFNQRATTPTNLCRIPIFAPTRRPHAVTACRFDTPWGWAQITGRLGQQHRDLHDAARLVAVAEEWTSNGCMHLKVDPAKLRAAMGGDTVNNALITKWMRDMRAAEIIIYVKELDRIVTGGIISEFDESADKSNLTSRPGAFTGDKPRRFIRISFSSGWSKLIESDRSTKYCLDQVVALKHGFSQAVARFCLSHANVNETVIGLIKKLNAEGRMRVRRADLAEDAERLARMGIYVNGDQIKYRSPAKSGKAPAKSGARPPSPVKTVFSQ</sequence>
<dbReference type="HOGENOM" id="CLU_1029731_0_0_4"/>
<accession>D9SGA4</accession>
<evidence type="ECO:0000256" key="1">
    <source>
        <dbReference type="SAM" id="MobiDB-lite"/>
    </source>
</evidence>
<dbReference type="KEGG" id="gca:Galf_1532"/>
<feature type="compositionally biased region" description="Low complexity" evidence="1">
    <location>
        <begin position="248"/>
        <end position="260"/>
    </location>
</feature>
<dbReference type="AlphaFoldDB" id="D9SGA4"/>
<evidence type="ECO:0000313" key="2">
    <source>
        <dbReference type="EMBL" id="ADL55551.1"/>
    </source>
</evidence>
<evidence type="ECO:0000313" key="3">
    <source>
        <dbReference type="Proteomes" id="UP000001235"/>
    </source>
</evidence>
<dbReference type="Proteomes" id="UP000001235">
    <property type="component" value="Chromosome"/>
</dbReference>
<reference evidence="2 3" key="1">
    <citation type="submission" date="2010-08" db="EMBL/GenBank/DDBJ databases">
        <title>Complete sequence of Gallionella capsiferriformans ES-2.</title>
        <authorList>
            <consortium name="US DOE Joint Genome Institute"/>
            <person name="Lucas S."/>
            <person name="Copeland A."/>
            <person name="Lapidus A."/>
            <person name="Cheng J.-F."/>
            <person name="Bruce D."/>
            <person name="Goodwin L."/>
            <person name="Pitluck S."/>
            <person name="Chertkov O."/>
            <person name="Davenport K.W."/>
            <person name="Detter J.C."/>
            <person name="Han C."/>
            <person name="Tapia R."/>
            <person name="Land M."/>
            <person name="Hauser L."/>
            <person name="Chang Y.-J."/>
            <person name="Jeffries C."/>
            <person name="Kyrpides N."/>
            <person name="Ivanova N."/>
            <person name="Mikhailova N."/>
            <person name="Shelobolina E.S."/>
            <person name="Picardal F."/>
            <person name="Roden E."/>
            <person name="Emerson D."/>
            <person name="Woyke T."/>
        </authorList>
    </citation>
    <scope>NUCLEOTIDE SEQUENCE [LARGE SCALE GENOMIC DNA]</scope>
    <source>
        <strain evidence="2 3">ES-2</strain>
    </source>
</reference>
<name>D9SGA4_GALCS</name>
<gene>
    <name evidence="2" type="ordered locus">Galf_1532</name>
</gene>
<proteinExistence type="predicted"/>
<protein>
    <submittedName>
        <fullName evidence="2">Uncharacterized protein</fullName>
    </submittedName>
</protein>
<feature type="region of interest" description="Disordered" evidence="1">
    <location>
        <begin position="246"/>
        <end position="272"/>
    </location>
</feature>